<reference evidence="3 4" key="2">
    <citation type="submission" date="2017-04" db="EMBL/GenBank/DDBJ databases">
        <title>CpG methylation of centromeres and impact of large insertions on vertebrate speciation.</title>
        <authorList>
            <person name="Ichikawa K."/>
            <person name="Yoshimura J."/>
            <person name="Morishita S."/>
        </authorList>
    </citation>
    <scope>NUCLEOTIDE SEQUENCE</scope>
    <source>
        <strain evidence="3 4">HSOK</strain>
    </source>
</reference>
<sequence length="263" mass="28594">MGARAALFFPLWLCSMSCSMSSSSPSPVPSSEDEPGCFKVNSCKCIMKDGSGVINLKAVGDADGFLERLRPVPADDVSAGTETFLSFSPCQHFSEPEVTTFSDCTAVAACLIVRHQGLSRYINYGTHEGNEFHYNHTQKTLSVTYFARSPQAATVVHYHCDPRRSTSIVQKQSLVAGWPLLVWVDSPCACPNACGRGDLGLGTIFLILLSLSAAAYFVLGSSALRASRSNGGMQISPEHSVWCMICYLCSERPARRRRTNCDQ</sequence>
<feature type="transmembrane region" description="Helical" evidence="1">
    <location>
        <begin position="199"/>
        <end position="219"/>
    </location>
</feature>
<dbReference type="PANTHER" id="PTHR15071:SF34">
    <property type="entry name" value="MRH DOMAIN-CONTAINING PROTEIN"/>
    <property type="match status" value="1"/>
</dbReference>
<keyword evidence="2" id="KW-0732">Signal</keyword>
<keyword evidence="1" id="KW-1133">Transmembrane helix</keyword>
<organism evidence="3 4">
    <name type="scientific">Oryzias latipes</name>
    <name type="common">Japanese rice fish</name>
    <name type="synonym">Japanese killifish</name>
    <dbReference type="NCBI Taxonomy" id="8090"/>
    <lineage>
        <taxon>Eukaryota</taxon>
        <taxon>Metazoa</taxon>
        <taxon>Chordata</taxon>
        <taxon>Craniata</taxon>
        <taxon>Vertebrata</taxon>
        <taxon>Euteleostomi</taxon>
        <taxon>Actinopterygii</taxon>
        <taxon>Neopterygii</taxon>
        <taxon>Teleostei</taxon>
        <taxon>Neoteleostei</taxon>
        <taxon>Acanthomorphata</taxon>
        <taxon>Ovalentaria</taxon>
        <taxon>Atherinomorphae</taxon>
        <taxon>Beloniformes</taxon>
        <taxon>Adrianichthyidae</taxon>
        <taxon>Oryziinae</taxon>
        <taxon>Oryzias</taxon>
    </lineage>
</organism>
<keyword evidence="1" id="KW-0472">Membrane</keyword>
<dbReference type="Proteomes" id="UP000265200">
    <property type="component" value="Chromosome 3"/>
</dbReference>
<dbReference type="AlphaFoldDB" id="A0A3P9JEJ4"/>
<feature type="signal peptide" evidence="2">
    <location>
        <begin position="1"/>
        <end position="21"/>
    </location>
</feature>
<reference evidence="3" key="3">
    <citation type="submission" date="2025-08" db="UniProtKB">
        <authorList>
            <consortium name="Ensembl"/>
        </authorList>
    </citation>
    <scope>IDENTIFICATION</scope>
    <source>
        <strain evidence="3">HSOK</strain>
    </source>
</reference>
<evidence type="ECO:0000256" key="1">
    <source>
        <dbReference type="SAM" id="Phobius"/>
    </source>
</evidence>
<dbReference type="Ensembl" id="ENSORLT00015021036.1">
    <property type="protein sequence ID" value="ENSORLP00015030679.1"/>
    <property type="gene ID" value="ENSORLG00015014502.1"/>
</dbReference>
<feature type="chain" id="PRO_5018302608" evidence="2">
    <location>
        <begin position="22"/>
        <end position="263"/>
    </location>
</feature>
<evidence type="ECO:0000313" key="3">
    <source>
        <dbReference type="Ensembl" id="ENSORLP00015030679.1"/>
    </source>
</evidence>
<accession>A0A3P9JEJ4</accession>
<proteinExistence type="predicted"/>
<protein>
    <submittedName>
        <fullName evidence="3">Uncharacterized protein</fullName>
    </submittedName>
</protein>
<name>A0A3P9JEJ4_ORYLA</name>
<dbReference type="GO" id="GO:0012505">
    <property type="term" value="C:endomembrane system"/>
    <property type="evidence" value="ECO:0007669"/>
    <property type="project" value="UniProtKB-ARBA"/>
</dbReference>
<keyword evidence="1" id="KW-0812">Transmembrane</keyword>
<evidence type="ECO:0000313" key="4">
    <source>
        <dbReference type="Proteomes" id="UP000265200"/>
    </source>
</evidence>
<dbReference type="PANTHER" id="PTHR15071">
    <property type="entry name" value="MANNOSE-6-PHOSPHATE RECEPTOR FAMILY MEMBER"/>
    <property type="match status" value="1"/>
</dbReference>
<evidence type="ECO:0000256" key="2">
    <source>
        <dbReference type="SAM" id="SignalP"/>
    </source>
</evidence>
<reference evidence="3" key="4">
    <citation type="submission" date="2025-09" db="UniProtKB">
        <authorList>
            <consortium name="Ensembl"/>
        </authorList>
    </citation>
    <scope>IDENTIFICATION</scope>
    <source>
        <strain evidence="3">HSOK</strain>
    </source>
</reference>
<reference key="1">
    <citation type="journal article" date="2007" name="Nature">
        <title>The medaka draft genome and insights into vertebrate genome evolution.</title>
        <authorList>
            <person name="Kasahara M."/>
            <person name="Naruse K."/>
            <person name="Sasaki S."/>
            <person name="Nakatani Y."/>
            <person name="Qu W."/>
            <person name="Ahsan B."/>
            <person name="Yamada T."/>
            <person name="Nagayasu Y."/>
            <person name="Doi K."/>
            <person name="Kasai Y."/>
            <person name="Jindo T."/>
            <person name="Kobayashi D."/>
            <person name="Shimada A."/>
            <person name="Toyoda A."/>
            <person name="Kuroki Y."/>
            <person name="Fujiyama A."/>
            <person name="Sasaki T."/>
            <person name="Shimizu A."/>
            <person name="Asakawa S."/>
            <person name="Shimizu N."/>
            <person name="Hashimoto S."/>
            <person name="Yang J."/>
            <person name="Lee Y."/>
            <person name="Matsushima K."/>
            <person name="Sugano S."/>
            <person name="Sakaizumi M."/>
            <person name="Narita T."/>
            <person name="Ohishi K."/>
            <person name="Haga S."/>
            <person name="Ohta F."/>
            <person name="Nomoto H."/>
            <person name="Nogata K."/>
            <person name="Morishita T."/>
            <person name="Endo T."/>
            <person name="Shin-I T."/>
            <person name="Takeda H."/>
            <person name="Morishita S."/>
            <person name="Kohara Y."/>
        </authorList>
    </citation>
    <scope>NUCLEOTIDE SEQUENCE [LARGE SCALE GENOMIC DNA]</scope>
    <source>
        <strain>Hd-rR</strain>
    </source>
</reference>